<accession>A0A6J5QJ67</accession>
<gene>
    <name evidence="2" type="ORF">UFOVP1067_14</name>
    <name evidence="1" type="ORF">UFOVP662_14</name>
</gene>
<evidence type="ECO:0000313" key="1">
    <source>
        <dbReference type="EMBL" id="CAB4155640.1"/>
    </source>
</evidence>
<name>A0A6J5QJ67_9CAUD</name>
<sequence>MSGGHFNYKQIVLLDMADDIGSAIFNNDSTEKDMFGDNIGNRYSPETIAEFEKAVKALKLAYVYAQRIDWLLSGDDGEDSFHKRLQAQLGELK</sequence>
<proteinExistence type="predicted"/>
<organism evidence="2">
    <name type="scientific">uncultured Caudovirales phage</name>
    <dbReference type="NCBI Taxonomy" id="2100421"/>
    <lineage>
        <taxon>Viruses</taxon>
        <taxon>Duplodnaviria</taxon>
        <taxon>Heunggongvirae</taxon>
        <taxon>Uroviricota</taxon>
        <taxon>Caudoviricetes</taxon>
        <taxon>Peduoviridae</taxon>
        <taxon>Maltschvirus</taxon>
        <taxon>Maltschvirus maltsch</taxon>
    </lineage>
</organism>
<protein>
    <submittedName>
        <fullName evidence="2">Uncharacterized protein</fullName>
    </submittedName>
</protein>
<dbReference type="EMBL" id="LR797016">
    <property type="protein sequence ID" value="CAB4181068.1"/>
    <property type="molecule type" value="Genomic_DNA"/>
</dbReference>
<evidence type="ECO:0000313" key="2">
    <source>
        <dbReference type="EMBL" id="CAB4181068.1"/>
    </source>
</evidence>
<dbReference type="EMBL" id="LR796635">
    <property type="protein sequence ID" value="CAB4155640.1"/>
    <property type="molecule type" value="Genomic_DNA"/>
</dbReference>
<reference evidence="2" key="1">
    <citation type="submission" date="2020-05" db="EMBL/GenBank/DDBJ databases">
        <authorList>
            <person name="Chiriac C."/>
            <person name="Salcher M."/>
            <person name="Ghai R."/>
            <person name="Kavagutti S V."/>
        </authorList>
    </citation>
    <scope>NUCLEOTIDE SEQUENCE</scope>
</reference>